<sequence length="347" mass="38967">MIGVILIGWKQMEASKLTVAIIASTGFGFLGVMIVQLFVELESKMTSFDRIHFYSSKLPQEKSYFRKKVKYGQGKWASEEDATEEAKFDSNGQLEITPDNQWPEYGMVQFDNISFRYRSGQPYVLNEKIGVCGRTGAGKTSLLFALFRLVELDHILQPSIIDVNTGFPIEVDKTDELNKGRVLIDGIDISKVDISRVRRSIAIIPQDPTLFTRTLSYNLDIGKKCNDDQIWEVLDMIGMNEVIASLPLGLDTQVAEGGSNFSAGQHQLIYEATASADAETDAKIQKTIREQIFEQTIFVIAHRLNTIMNSDRIMVIQQGRIAELDVPTTILISENSTFNKLVKSLDH</sequence>
<evidence type="ECO:0000259" key="4">
    <source>
        <dbReference type="PROSITE" id="PS50893"/>
    </source>
</evidence>
<evidence type="ECO:0000313" key="6">
    <source>
        <dbReference type="Proteomes" id="UP000324800"/>
    </source>
</evidence>
<dbReference type="Proteomes" id="UP000324800">
    <property type="component" value="Unassembled WGS sequence"/>
</dbReference>
<feature type="transmembrane region" description="Helical" evidence="3">
    <location>
        <begin position="17"/>
        <end position="39"/>
    </location>
</feature>
<proteinExistence type="predicted"/>
<evidence type="ECO:0000256" key="1">
    <source>
        <dbReference type="ARBA" id="ARBA00022741"/>
    </source>
</evidence>
<dbReference type="AlphaFoldDB" id="A0A5J4URZ8"/>
<reference evidence="5 6" key="1">
    <citation type="submission" date="2019-03" db="EMBL/GenBank/DDBJ databases">
        <title>Single cell metagenomics reveals metabolic interactions within the superorganism composed of flagellate Streblomastix strix and complex community of Bacteroidetes bacteria on its surface.</title>
        <authorList>
            <person name="Treitli S.C."/>
            <person name="Kolisko M."/>
            <person name="Husnik F."/>
            <person name="Keeling P."/>
            <person name="Hampl V."/>
        </authorList>
    </citation>
    <scope>NUCLEOTIDE SEQUENCE [LARGE SCALE GENOMIC DNA]</scope>
    <source>
        <strain evidence="5">ST1C</strain>
    </source>
</reference>
<keyword evidence="1" id="KW-0547">Nucleotide-binding</keyword>
<evidence type="ECO:0000313" key="5">
    <source>
        <dbReference type="EMBL" id="KAA6372585.1"/>
    </source>
</evidence>
<dbReference type="GO" id="GO:0016887">
    <property type="term" value="F:ATP hydrolysis activity"/>
    <property type="evidence" value="ECO:0007669"/>
    <property type="project" value="InterPro"/>
</dbReference>
<dbReference type="InterPro" id="IPR003439">
    <property type="entry name" value="ABC_transporter-like_ATP-bd"/>
</dbReference>
<gene>
    <name evidence="5" type="ORF">EZS28_031889</name>
</gene>
<organism evidence="5 6">
    <name type="scientific">Streblomastix strix</name>
    <dbReference type="NCBI Taxonomy" id="222440"/>
    <lineage>
        <taxon>Eukaryota</taxon>
        <taxon>Metamonada</taxon>
        <taxon>Preaxostyla</taxon>
        <taxon>Oxymonadida</taxon>
        <taxon>Streblomastigidae</taxon>
        <taxon>Streblomastix</taxon>
    </lineage>
</organism>
<keyword evidence="2" id="KW-0067">ATP-binding</keyword>
<name>A0A5J4URZ8_9EUKA</name>
<dbReference type="InterPro" id="IPR027417">
    <property type="entry name" value="P-loop_NTPase"/>
</dbReference>
<feature type="domain" description="ABC transporter" evidence="4">
    <location>
        <begin position="94"/>
        <end position="343"/>
    </location>
</feature>
<dbReference type="GO" id="GO:0005524">
    <property type="term" value="F:ATP binding"/>
    <property type="evidence" value="ECO:0007669"/>
    <property type="project" value="UniProtKB-KW"/>
</dbReference>
<comment type="caution">
    <text evidence="5">The sequence shown here is derived from an EMBL/GenBank/DDBJ whole genome shotgun (WGS) entry which is preliminary data.</text>
</comment>
<keyword evidence="3" id="KW-0472">Membrane</keyword>
<dbReference type="CDD" id="cd03244">
    <property type="entry name" value="ABCC_MRP_domain2"/>
    <property type="match status" value="1"/>
</dbReference>
<dbReference type="OrthoDB" id="6500128at2759"/>
<dbReference type="EMBL" id="SNRW01013470">
    <property type="protein sequence ID" value="KAA6372585.1"/>
    <property type="molecule type" value="Genomic_DNA"/>
</dbReference>
<keyword evidence="3" id="KW-1133">Transmembrane helix</keyword>
<dbReference type="SUPFAM" id="SSF52540">
    <property type="entry name" value="P-loop containing nucleoside triphosphate hydrolases"/>
    <property type="match status" value="1"/>
</dbReference>
<dbReference type="PANTHER" id="PTHR24223">
    <property type="entry name" value="ATP-BINDING CASSETTE SUB-FAMILY C"/>
    <property type="match status" value="1"/>
</dbReference>
<dbReference type="GO" id="GO:0016020">
    <property type="term" value="C:membrane"/>
    <property type="evidence" value="ECO:0007669"/>
    <property type="project" value="TreeGrafter"/>
</dbReference>
<accession>A0A5J4URZ8</accession>
<dbReference type="InterPro" id="IPR050173">
    <property type="entry name" value="ABC_transporter_C-like"/>
</dbReference>
<protein>
    <submittedName>
        <fullName evidence="5">Putative ABC transporter C family member 11</fullName>
    </submittedName>
</protein>
<dbReference type="Gene3D" id="3.40.50.300">
    <property type="entry name" value="P-loop containing nucleotide triphosphate hydrolases"/>
    <property type="match status" value="1"/>
</dbReference>
<keyword evidence="3" id="KW-0812">Transmembrane</keyword>
<dbReference type="Pfam" id="PF00005">
    <property type="entry name" value="ABC_tran"/>
    <property type="match status" value="1"/>
</dbReference>
<evidence type="ECO:0000256" key="2">
    <source>
        <dbReference type="ARBA" id="ARBA00022840"/>
    </source>
</evidence>
<dbReference type="PROSITE" id="PS50893">
    <property type="entry name" value="ABC_TRANSPORTER_2"/>
    <property type="match status" value="1"/>
</dbReference>
<dbReference type="GO" id="GO:0042626">
    <property type="term" value="F:ATPase-coupled transmembrane transporter activity"/>
    <property type="evidence" value="ECO:0007669"/>
    <property type="project" value="TreeGrafter"/>
</dbReference>
<evidence type="ECO:0000256" key="3">
    <source>
        <dbReference type="SAM" id="Phobius"/>
    </source>
</evidence>